<dbReference type="GO" id="GO:0005789">
    <property type="term" value="C:endoplasmic reticulum membrane"/>
    <property type="evidence" value="ECO:0007669"/>
    <property type="project" value="TreeGrafter"/>
</dbReference>
<dbReference type="PANTHER" id="PTHR11626:SF2">
    <property type="entry name" value="SQUALENE SYNTHASE"/>
    <property type="match status" value="1"/>
</dbReference>
<name>A0AAQ3SYA2_PASNO</name>
<sequence length="381" mass="43520">MVVEAAAVAKLLVAEASARRQATAGAPGEHWAFLYAMLRRVSRGFALVIQQLAPAELRNAVCVFYLVLRALDTLEAAAVYVISWQKDTVKMRGARKFISFHMCSQILNPLLICTFIVTGVQKMTQVSMQRSRYRFFRNSTAISTTVIGISHIPKGYRRNNKENGYRDGDICMQAEDLAPDPLSSSTGSFLQKINIIQDYLDDINEIPKPRMFWPREIWIKYIETFEDFKYEKNSRKAVQCLNEMVSNGLTHVEDCLRYMSSLKDLSVFRFCAIPQVLGIAMYAHCYSNVDIFRGIVKLRHGLVARVTDETNSMADVFTAFYEFCLLLESKINNNDPNAMLTRKRVNAIKEICNSSGLLKQNRGYYLDKPKCNVAMVCYFYR</sequence>
<accession>A0AAQ3SYA2</accession>
<dbReference type="InterPro" id="IPR002060">
    <property type="entry name" value="Squ/phyt_synthse"/>
</dbReference>
<dbReference type="GO" id="GO:0045338">
    <property type="term" value="P:farnesyl diphosphate metabolic process"/>
    <property type="evidence" value="ECO:0007669"/>
    <property type="project" value="InterPro"/>
</dbReference>
<organism evidence="1 2">
    <name type="scientific">Paspalum notatum var. saurae</name>
    <dbReference type="NCBI Taxonomy" id="547442"/>
    <lineage>
        <taxon>Eukaryota</taxon>
        <taxon>Viridiplantae</taxon>
        <taxon>Streptophyta</taxon>
        <taxon>Embryophyta</taxon>
        <taxon>Tracheophyta</taxon>
        <taxon>Spermatophyta</taxon>
        <taxon>Magnoliopsida</taxon>
        <taxon>Liliopsida</taxon>
        <taxon>Poales</taxon>
        <taxon>Poaceae</taxon>
        <taxon>PACMAD clade</taxon>
        <taxon>Panicoideae</taxon>
        <taxon>Andropogonodae</taxon>
        <taxon>Paspaleae</taxon>
        <taxon>Paspalinae</taxon>
        <taxon>Paspalum</taxon>
    </lineage>
</organism>
<dbReference type="AlphaFoldDB" id="A0AAQ3SYA2"/>
<reference evidence="1 2" key="1">
    <citation type="submission" date="2024-02" db="EMBL/GenBank/DDBJ databases">
        <title>High-quality chromosome-scale genome assembly of Pensacola bahiagrass (Paspalum notatum Flugge var. saurae).</title>
        <authorList>
            <person name="Vega J.M."/>
            <person name="Podio M."/>
            <person name="Orjuela J."/>
            <person name="Siena L.A."/>
            <person name="Pessino S.C."/>
            <person name="Combes M.C."/>
            <person name="Mariac C."/>
            <person name="Albertini E."/>
            <person name="Pupilli F."/>
            <person name="Ortiz J.P.A."/>
            <person name="Leblanc O."/>
        </authorList>
    </citation>
    <scope>NUCLEOTIDE SEQUENCE [LARGE SCALE GENOMIC DNA]</scope>
    <source>
        <strain evidence="1">R1</strain>
        <tissue evidence="1">Leaf</tissue>
    </source>
</reference>
<dbReference type="GO" id="GO:0010287">
    <property type="term" value="C:plastoglobule"/>
    <property type="evidence" value="ECO:0007669"/>
    <property type="project" value="UniProtKB-ARBA"/>
</dbReference>
<dbReference type="Pfam" id="PF00494">
    <property type="entry name" value="SQS_PSY"/>
    <property type="match status" value="1"/>
</dbReference>
<keyword evidence="2" id="KW-1185">Reference proteome</keyword>
<dbReference type="Proteomes" id="UP001341281">
    <property type="component" value="Chromosome 03"/>
</dbReference>
<dbReference type="PANTHER" id="PTHR11626">
    <property type="entry name" value="FARNESYL-DIPHOSPHATE FARNESYLTRANSFERASE"/>
    <property type="match status" value="1"/>
</dbReference>
<dbReference type="EMBL" id="CP144747">
    <property type="protein sequence ID" value="WVZ62312.1"/>
    <property type="molecule type" value="Genomic_DNA"/>
</dbReference>
<evidence type="ECO:0008006" key="3">
    <source>
        <dbReference type="Google" id="ProtNLM"/>
    </source>
</evidence>
<gene>
    <name evidence="1" type="ORF">U9M48_012074</name>
</gene>
<protein>
    <recommendedName>
        <fullName evidence="3">Phytoene synthase</fullName>
    </recommendedName>
</protein>
<evidence type="ECO:0000313" key="2">
    <source>
        <dbReference type="Proteomes" id="UP001341281"/>
    </source>
</evidence>
<proteinExistence type="predicted"/>
<dbReference type="InterPro" id="IPR008949">
    <property type="entry name" value="Isoprenoid_synthase_dom_sf"/>
</dbReference>
<dbReference type="InterPro" id="IPR044844">
    <property type="entry name" value="Trans_IPPS_euk-type"/>
</dbReference>
<evidence type="ECO:0000313" key="1">
    <source>
        <dbReference type="EMBL" id="WVZ62312.1"/>
    </source>
</evidence>
<dbReference type="SUPFAM" id="SSF48576">
    <property type="entry name" value="Terpenoid synthases"/>
    <property type="match status" value="2"/>
</dbReference>
<dbReference type="GO" id="GO:0051996">
    <property type="term" value="F:squalene synthase [NAD(P)H] activity"/>
    <property type="evidence" value="ECO:0007669"/>
    <property type="project" value="InterPro"/>
</dbReference>
<dbReference type="Gene3D" id="1.10.600.10">
    <property type="entry name" value="Farnesyl Diphosphate Synthase"/>
    <property type="match status" value="2"/>
</dbReference>